<dbReference type="GO" id="GO:0033499">
    <property type="term" value="P:galactose catabolic process via UDP-galactose, Leloir pathway"/>
    <property type="evidence" value="ECO:0007669"/>
    <property type="project" value="TreeGrafter"/>
</dbReference>
<dbReference type="InterPro" id="IPR008183">
    <property type="entry name" value="Aldose_1/G6P_1-epimerase"/>
</dbReference>
<reference evidence="1 2" key="1">
    <citation type="submission" date="2018-05" db="EMBL/GenBank/DDBJ databases">
        <title>Whole genome sequencing for identification of molecular markers to develop diagnostic detection tools for the regulated plant pathogen Lachnellula willkommii.</title>
        <authorList>
            <person name="Giroux E."/>
            <person name="Bilodeau G."/>
        </authorList>
    </citation>
    <scope>NUCLEOTIDE SEQUENCE [LARGE SCALE GENOMIC DNA]</scope>
    <source>
        <strain evidence="1 2">CBS 203.66</strain>
    </source>
</reference>
<dbReference type="PANTHER" id="PTHR10091:SF0">
    <property type="entry name" value="GALACTOSE MUTAROTASE"/>
    <property type="match status" value="1"/>
</dbReference>
<dbReference type="OrthoDB" id="274691at2759"/>
<dbReference type="AlphaFoldDB" id="A0A8T9B0F6"/>
<accession>A0A8T9B0F6</accession>
<dbReference type="EMBL" id="QGMF01001309">
    <property type="protein sequence ID" value="TVY12781.1"/>
    <property type="molecule type" value="Genomic_DNA"/>
</dbReference>
<dbReference type="Gene3D" id="2.70.98.10">
    <property type="match status" value="2"/>
</dbReference>
<dbReference type="GO" id="GO:0006006">
    <property type="term" value="P:glucose metabolic process"/>
    <property type="evidence" value="ECO:0007669"/>
    <property type="project" value="TreeGrafter"/>
</dbReference>
<dbReference type="PANTHER" id="PTHR10091">
    <property type="entry name" value="ALDOSE-1-EPIMERASE"/>
    <property type="match status" value="1"/>
</dbReference>
<dbReference type="InterPro" id="IPR011013">
    <property type="entry name" value="Gal_mutarotase_sf_dom"/>
</dbReference>
<dbReference type="SUPFAM" id="SSF74650">
    <property type="entry name" value="Galactose mutarotase-like"/>
    <property type="match status" value="1"/>
</dbReference>
<protein>
    <submittedName>
        <fullName evidence="1">Bifunctional protein gal10</fullName>
    </submittedName>
</protein>
<evidence type="ECO:0000313" key="2">
    <source>
        <dbReference type="Proteomes" id="UP000469559"/>
    </source>
</evidence>
<dbReference type="GO" id="GO:0030246">
    <property type="term" value="F:carbohydrate binding"/>
    <property type="evidence" value="ECO:0007669"/>
    <property type="project" value="InterPro"/>
</dbReference>
<evidence type="ECO:0000313" key="1">
    <source>
        <dbReference type="EMBL" id="TVY12781.1"/>
    </source>
</evidence>
<comment type="caution">
    <text evidence="1">The sequence shown here is derived from an EMBL/GenBank/DDBJ whole genome shotgun (WGS) entry which is preliminary data.</text>
</comment>
<name>A0A8T9B0F6_9HELO</name>
<keyword evidence="2" id="KW-1185">Reference proteome</keyword>
<dbReference type="GO" id="GO:0004034">
    <property type="term" value="F:aldose 1-epimerase activity"/>
    <property type="evidence" value="ECO:0007669"/>
    <property type="project" value="TreeGrafter"/>
</dbReference>
<proteinExistence type="predicted"/>
<sequence>MAPPPAPFQFLPLGAIIQAFTIKSQNIVQSFPLQSDYPTHNTPFFGETIGRVANRVRDGKIESLNGGKSYSLAQNNGENALHGGVVGWGKRVWEGPRAVGVRELEVEGKVYKGESVEFRLRSEDGDEGYPGTVEASVVYTAAETGDGVRVLGIEYQVELVGDEVEETVVNVTNHSYGTHSFIHSFPLSKANRRHLLTVVRSWDRYFNLTGNPTIEGTQVSLCTNSYLPVDNGIPTGNPTAYAGVEAHKTFTLGAEEPDIDDCFIVDPSAASSIPLDTRKSPLTKLVTAYHPQTKIHLEVWSTEPAFQFYTGKYIDVPAVEGQAARGKRSGFCVEPSRFVNAVNVPEWKAQVVLKKGEVYGSRVVYKGWSDE</sequence>
<dbReference type="InterPro" id="IPR014718">
    <property type="entry name" value="GH-type_carb-bd"/>
</dbReference>
<gene>
    <name evidence="1" type="primary">gal10</name>
    <name evidence="1" type="ORF">LARI1_G009249</name>
</gene>
<dbReference type="Proteomes" id="UP000469559">
    <property type="component" value="Unassembled WGS sequence"/>
</dbReference>
<organism evidence="1 2">
    <name type="scientific">Lachnellula arida</name>
    <dbReference type="NCBI Taxonomy" id="1316785"/>
    <lineage>
        <taxon>Eukaryota</taxon>
        <taxon>Fungi</taxon>
        <taxon>Dikarya</taxon>
        <taxon>Ascomycota</taxon>
        <taxon>Pezizomycotina</taxon>
        <taxon>Leotiomycetes</taxon>
        <taxon>Helotiales</taxon>
        <taxon>Lachnaceae</taxon>
        <taxon>Lachnellula</taxon>
    </lineage>
</organism>
<dbReference type="Pfam" id="PF01263">
    <property type="entry name" value="Aldose_epim"/>
    <property type="match status" value="2"/>
</dbReference>